<organism evidence="5 6">
    <name type="scientific">Capronia epimyces CBS 606.96</name>
    <dbReference type="NCBI Taxonomy" id="1182542"/>
    <lineage>
        <taxon>Eukaryota</taxon>
        <taxon>Fungi</taxon>
        <taxon>Dikarya</taxon>
        <taxon>Ascomycota</taxon>
        <taxon>Pezizomycotina</taxon>
        <taxon>Eurotiomycetes</taxon>
        <taxon>Chaetothyriomycetidae</taxon>
        <taxon>Chaetothyriales</taxon>
        <taxon>Herpotrichiellaceae</taxon>
        <taxon>Capronia</taxon>
    </lineage>
</organism>
<dbReference type="InterPro" id="IPR025110">
    <property type="entry name" value="AMP-bd_C"/>
</dbReference>
<dbReference type="EMBL" id="AMGY01000008">
    <property type="protein sequence ID" value="EXJ79122.1"/>
    <property type="molecule type" value="Genomic_DNA"/>
</dbReference>
<dbReference type="InterPro" id="IPR042099">
    <property type="entry name" value="ANL_N_sf"/>
</dbReference>
<dbReference type="PANTHER" id="PTHR24096:SF149">
    <property type="entry name" value="AMP-BINDING DOMAIN-CONTAINING PROTEIN-RELATED"/>
    <property type="match status" value="1"/>
</dbReference>
<sequence length="576" mass="63738">MPIKSNFPDLDLKVTDIFSFLFNRKDRQFPDDQIIFQDADNLDRQYTYTQLRQLSIDFGKGLKSNHGFRKGDVLGLFVPNDIEVPPVVLGTLWAGGVVSPANPGYTVAELVYQLKDSGARVLVTHLSVLDNARKAAAEVGIPESDILLLGKDGDPGRKFKHWSAVRNLEGTVRWKSPKIDPKTDLAFLVYSSGTTGRPKGVKLTHHNMTSNMEQIHATEGWLTWNGSKSVPGIPDAPKGKGDKVLASLPFFHIYGLNLLVLSPIFSGVHHLVLARFELEKWCRLVQDQQVTFSYIVPPIVLLLCKAPVVGKYDLSSLRMTNSGAAPLTRDLVETLYKRKGVRVKQGYGLSETSPTIFIQRWEDWLDSVGSTGWMVPNLEAKFCAVPGPGQESDGNKEVPRGQVGELYVRGPNVFVGYHNNQAATVECLDQDGWFRTGDVGFMDDKGNLTITDRVKELIKYKGFQVPPAELEGYLANHELVDDVAVVGVDSAELGTEVPRAYVVRKGGLQAVKPKDAQEIITWLNGKVANHKKLRGGLKFVDAVPKSVSGKILRRVLKESAQKEFKAEEQAKLKAKL</sequence>
<dbReference type="GeneID" id="19172710"/>
<evidence type="ECO:0000259" key="3">
    <source>
        <dbReference type="Pfam" id="PF00501"/>
    </source>
</evidence>
<dbReference type="HOGENOM" id="CLU_000022_59_2_1"/>
<evidence type="ECO:0000256" key="2">
    <source>
        <dbReference type="ARBA" id="ARBA00022598"/>
    </source>
</evidence>
<dbReference type="Pfam" id="PF00501">
    <property type="entry name" value="AMP-binding"/>
    <property type="match status" value="1"/>
</dbReference>
<dbReference type="InterPro" id="IPR045851">
    <property type="entry name" value="AMP-bd_C_sf"/>
</dbReference>
<protein>
    <recommendedName>
        <fullName evidence="7">4-coumarate-CoA ligase</fullName>
    </recommendedName>
</protein>
<dbReference type="InterPro" id="IPR000873">
    <property type="entry name" value="AMP-dep_synth/lig_dom"/>
</dbReference>
<gene>
    <name evidence="5" type="ORF">A1O3_08623</name>
</gene>
<dbReference type="Pfam" id="PF13193">
    <property type="entry name" value="AMP-binding_C"/>
    <property type="match status" value="1"/>
</dbReference>
<feature type="domain" description="AMP-binding enzyme C-terminal" evidence="4">
    <location>
        <begin position="469"/>
        <end position="550"/>
    </location>
</feature>
<reference evidence="5 6" key="1">
    <citation type="submission" date="2013-03" db="EMBL/GenBank/DDBJ databases">
        <title>The Genome Sequence of Capronia epimyces CBS 606.96.</title>
        <authorList>
            <consortium name="The Broad Institute Genomics Platform"/>
            <person name="Cuomo C."/>
            <person name="de Hoog S."/>
            <person name="Gorbushina A."/>
            <person name="Walker B."/>
            <person name="Young S.K."/>
            <person name="Zeng Q."/>
            <person name="Gargeya S."/>
            <person name="Fitzgerald M."/>
            <person name="Haas B."/>
            <person name="Abouelleil A."/>
            <person name="Allen A.W."/>
            <person name="Alvarado L."/>
            <person name="Arachchi H.M."/>
            <person name="Berlin A.M."/>
            <person name="Chapman S.B."/>
            <person name="Gainer-Dewar J."/>
            <person name="Goldberg J."/>
            <person name="Griggs A."/>
            <person name="Gujja S."/>
            <person name="Hansen M."/>
            <person name="Howarth C."/>
            <person name="Imamovic A."/>
            <person name="Ireland A."/>
            <person name="Larimer J."/>
            <person name="McCowan C."/>
            <person name="Murphy C."/>
            <person name="Pearson M."/>
            <person name="Poon T.W."/>
            <person name="Priest M."/>
            <person name="Roberts A."/>
            <person name="Saif S."/>
            <person name="Shea T."/>
            <person name="Sisk P."/>
            <person name="Sykes S."/>
            <person name="Wortman J."/>
            <person name="Nusbaum C."/>
            <person name="Birren B."/>
        </authorList>
    </citation>
    <scope>NUCLEOTIDE SEQUENCE [LARGE SCALE GENOMIC DNA]</scope>
    <source>
        <strain evidence="5 6">CBS 606.96</strain>
    </source>
</reference>
<dbReference type="Gene3D" id="3.40.50.12780">
    <property type="entry name" value="N-terminal domain of ligase-like"/>
    <property type="match status" value="1"/>
</dbReference>
<dbReference type="InterPro" id="IPR020845">
    <property type="entry name" value="AMP-binding_CS"/>
</dbReference>
<name>W9XF37_9EURO</name>
<feature type="domain" description="AMP-dependent synthetase/ligase" evidence="3">
    <location>
        <begin position="23"/>
        <end position="418"/>
    </location>
</feature>
<evidence type="ECO:0000313" key="6">
    <source>
        <dbReference type="Proteomes" id="UP000019478"/>
    </source>
</evidence>
<dbReference type="PROSITE" id="PS00455">
    <property type="entry name" value="AMP_BINDING"/>
    <property type="match status" value="1"/>
</dbReference>
<proteinExistence type="inferred from homology"/>
<dbReference type="PANTHER" id="PTHR24096">
    <property type="entry name" value="LONG-CHAIN-FATTY-ACID--COA LIGASE"/>
    <property type="match status" value="1"/>
</dbReference>
<dbReference type="GO" id="GO:0016405">
    <property type="term" value="F:CoA-ligase activity"/>
    <property type="evidence" value="ECO:0007669"/>
    <property type="project" value="TreeGrafter"/>
</dbReference>
<evidence type="ECO:0000256" key="1">
    <source>
        <dbReference type="ARBA" id="ARBA00006432"/>
    </source>
</evidence>
<keyword evidence="6" id="KW-1185">Reference proteome</keyword>
<evidence type="ECO:0008006" key="7">
    <source>
        <dbReference type="Google" id="ProtNLM"/>
    </source>
</evidence>
<accession>W9XF37</accession>
<dbReference type="STRING" id="1182542.W9XF37"/>
<comment type="similarity">
    <text evidence="1">Belongs to the ATP-dependent AMP-binding enzyme family.</text>
</comment>
<dbReference type="Gene3D" id="3.30.300.30">
    <property type="match status" value="1"/>
</dbReference>
<keyword evidence="2" id="KW-0436">Ligase</keyword>
<evidence type="ECO:0000259" key="4">
    <source>
        <dbReference type="Pfam" id="PF13193"/>
    </source>
</evidence>
<dbReference type="SUPFAM" id="SSF56801">
    <property type="entry name" value="Acetyl-CoA synthetase-like"/>
    <property type="match status" value="1"/>
</dbReference>
<dbReference type="eggNOG" id="KOG1176">
    <property type="taxonomic scope" value="Eukaryota"/>
</dbReference>
<dbReference type="OrthoDB" id="6509636at2759"/>
<dbReference type="RefSeq" id="XP_007736910.1">
    <property type="nucleotide sequence ID" value="XM_007738720.1"/>
</dbReference>
<comment type="caution">
    <text evidence="5">The sequence shown here is derived from an EMBL/GenBank/DDBJ whole genome shotgun (WGS) entry which is preliminary data.</text>
</comment>
<dbReference type="Proteomes" id="UP000019478">
    <property type="component" value="Unassembled WGS sequence"/>
</dbReference>
<dbReference type="CDD" id="cd05911">
    <property type="entry name" value="Firefly_Luc_like"/>
    <property type="match status" value="1"/>
</dbReference>
<evidence type="ECO:0000313" key="5">
    <source>
        <dbReference type="EMBL" id="EXJ79122.1"/>
    </source>
</evidence>
<dbReference type="AlphaFoldDB" id="W9XF37"/>